<evidence type="ECO:0000313" key="3">
    <source>
        <dbReference type="WBParaSite" id="ACRNAN_scaffold12800.g25246.t1"/>
    </source>
</evidence>
<keyword evidence="2" id="KW-1185">Reference proteome</keyword>
<dbReference type="Proteomes" id="UP000887540">
    <property type="component" value="Unplaced"/>
</dbReference>
<name>A0A914CPB9_9BILA</name>
<protein>
    <submittedName>
        <fullName evidence="3">Hypervirulence associated protein TUDOR domain-containing protein</fullName>
    </submittedName>
</protein>
<accession>A0A914CPB9</accession>
<organism evidence="2 3">
    <name type="scientific">Acrobeloides nanus</name>
    <dbReference type="NCBI Taxonomy" id="290746"/>
    <lineage>
        <taxon>Eukaryota</taxon>
        <taxon>Metazoa</taxon>
        <taxon>Ecdysozoa</taxon>
        <taxon>Nematoda</taxon>
        <taxon>Chromadorea</taxon>
        <taxon>Rhabditida</taxon>
        <taxon>Tylenchina</taxon>
        <taxon>Cephalobomorpha</taxon>
        <taxon>Cephaloboidea</taxon>
        <taxon>Cephalobidae</taxon>
        <taxon>Acrobeloides</taxon>
    </lineage>
</organism>
<feature type="region of interest" description="Disordered" evidence="1">
    <location>
        <begin position="95"/>
        <end position="121"/>
    </location>
</feature>
<feature type="compositionally biased region" description="Basic and acidic residues" evidence="1">
    <location>
        <begin position="95"/>
        <end position="115"/>
    </location>
</feature>
<dbReference type="WBParaSite" id="ACRNAN_scaffold12800.g25246.t1">
    <property type="protein sequence ID" value="ACRNAN_scaffold12800.g25246.t1"/>
    <property type="gene ID" value="ACRNAN_scaffold12800.g25246"/>
</dbReference>
<dbReference type="AlphaFoldDB" id="A0A914CPB9"/>
<proteinExistence type="predicted"/>
<evidence type="ECO:0000256" key="1">
    <source>
        <dbReference type="SAM" id="MobiDB-lite"/>
    </source>
</evidence>
<evidence type="ECO:0000313" key="2">
    <source>
        <dbReference type="Proteomes" id="UP000887540"/>
    </source>
</evidence>
<reference evidence="3" key="1">
    <citation type="submission" date="2022-11" db="UniProtKB">
        <authorList>
            <consortium name="WormBaseParasite"/>
        </authorList>
    </citation>
    <scope>IDENTIFICATION</scope>
</reference>
<sequence>MPFKLSKKETDEDYTVGEHVVYIPIDKSPRSSVGVIDEILSQETREQSASPITDEVTIHATEEEPRYVIRNLKTDKSTAYKRYNIMRKATNEEINEKHSDFKLDRDTSPHAEGPHHGVPIQ</sequence>